<organism evidence="3 4">
    <name type="scientific">Mycobacterium ahvazicum</name>
    <dbReference type="NCBI Taxonomy" id="1964395"/>
    <lineage>
        <taxon>Bacteria</taxon>
        <taxon>Bacillati</taxon>
        <taxon>Actinomycetota</taxon>
        <taxon>Actinomycetes</taxon>
        <taxon>Mycobacteriales</taxon>
        <taxon>Mycobacteriaceae</taxon>
        <taxon>Mycobacterium</taxon>
        <taxon>Mycobacterium simiae complex</taxon>
    </lineage>
</organism>
<dbReference type="AlphaFoldDB" id="A0A2K4YJ27"/>
<dbReference type="EMBL" id="FXEG02000006">
    <property type="protein sequence ID" value="SOX56795.1"/>
    <property type="molecule type" value="Genomic_DNA"/>
</dbReference>
<comment type="caution">
    <text evidence="3">The sequence shown here is derived from an EMBL/GenBank/DDBJ whole genome shotgun (WGS) entry which is preliminary data.</text>
</comment>
<dbReference type="Proteomes" id="UP000236318">
    <property type="component" value="Unassembled WGS sequence"/>
</dbReference>
<evidence type="ECO:0000313" key="4">
    <source>
        <dbReference type="Proteomes" id="UP000236318"/>
    </source>
</evidence>
<evidence type="ECO:0008006" key="5">
    <source>
        <dbReference type="Google" id="ProtNLM"/>
    </source>
</evidence>
<dbReference type="Pfam" id="PF10738">
    <property type="entry name" value="Lpp-LpqN"/>
    <property type="match status" value="1"/>
</dbReference>
<protein>
    <recommendedName>
        <fullName evidence="5">Proline-rich 28 kDa antigen</fullName>
    </recommendedName>
</protein>
<name>A0A2K4YJ27_9MYCO</name>
<evidence type="ECO:0000313" key="3">
    <source>
        <dbReference type="EMBL" id="SOX56795.1"/>
    </source>
</evidence>
<dbReference type="Gene3D" id="3.40.1000.10">
    <property type="entry name" value="Mog1/PsbP, alpha/beta/alpha sandwich"/>
    <property type="match status" value="1"/>
</dbReference>
<accession>A0A2K4YJ27</accession>
<reference evidence="3" key="1">
    <citation type="submission" date="2018-01" db="EMBL/GenBank/DDBJ databases">
        <authorList>
            <consortium name="Urmite Genomes"/>
        </authorList>
    </citation>
    <scope>NUCLEOTIDE SEQUENCE [LARGE SCALE GENOMIC DNA]</scope>
    <source>
        <strain evidence="3">AFP003</strain>
    </source>
</reference>
<feature type="region of interest" description="Disordered" evidence="2">
    <location>
        <begin position="318"/>
        <end position="340"/>
    </location>
</feature>
<gene>
    <name evidence="3" type="ORF">MAAFP003_5506</name>
</gene>
<proteinExistence type="predicted"/>
<keyword evidence="1" id="KW-0732">Signal</keyword>
<keyword evidence="4" id="KW-1185">Reference proteome</keyword>
<sequence>MTQIAAPWRVVAGGFAAGVIGFALFSGATASADPLVPVPPGPIVPVPANQYYPPAPAPGTANSNRFVPTPPAANPFAPPSLASAPMAPNSIAAPAATPNAAAVAPAQPAITPASSGTLRDYFQSKGVKLEPQRPQGFKALDITLPVPPRWTQVPDPNVPDAFAVIADRQGSSVYTSNAQVVVYKLVGNFDPREAISHGYVDSQKLLAWQSTNASMADFDGFPSSVIEGTYREGDMTLNTSRRHVLATSGHDTYLVSLSVTTDRAVAVGDAPATDAIINGFRVAAPGSAAPAPAAPTAAPVALPAQAAAAAPAQAPVAAPAHRSRLPPSHPPQLPLVRRPGFPRRWPRPTCCPPRSPRPICCPSYPGFRRCRTSATSARANSAPTQGVWSPARGSVTGLVL</sequence>
<evidence type="ECO:0000256" key="2">
    <source>
        <dbReference type="SAM" id="MobiDB-lite"/>
    </source>
</evidence>
<evidence type="ECO:0000256" key="1">
    <source>
        <dbReference type="ARBA" id="ARBA00022729"/>
    </source>
</evidence>
<dbReference type="InterPro" id="IPR019674">
    <property type="entry name" value="Lipoprotein_LpqN/LpqT-like"/>
</dbReference>